<evidence type="ECO:0008006" key="3">
    <source>
        <dbReference type="Google" id="ProtNLM"/>
    </source>
</evidence>
<evidence type="ECO:0000313" key="1">
    <source>
        <dbReference type="EMBL" id="KAH8100590.1"/>
    </source>
</evidence>
<proteinExistence type="predicted"/>
<dbReference type="InterPro" id="IPR032675">
    <property type="entry name" value="LRR_dom_sf"/>
</dbReference>
<dbReference type="SUPFAM" id="SSF52047">
    <property type="entry name" value="RNI-like"/>
    <property type="match status" value="1"/>
</dbReference>
<dbReference type="Proteomes" id="UP000813824">
    <property type="component" value="Unassembled WGS sequence"/>
</dbReference>
<comment type="caution">
    <text evidence="1">The sequence shown here is derived from an EMBL/GenBank/DDBJ whole genome shotgun (WGS) entry which is preliminary data.</text>
</comment>
<dbReference type="EMBL" id="JAEVFJ010000015">
    <property type="protein sequence ID" value="KAH8100590.1"/>
    <property type="molecule type" value="Genomic_DNA"/>
</dbReference>
<accession>A0A8K0UNG7</accession>
<evidence type="ECO:0000313" key="2">
    <source>
        <dbReference type="Proteomes" id="UP000813824"/>
    </source>
</evidence>
<dbReference type="OrthoDB" id="3251638at2759"/>
<name>A0A8K0UNG7_9AGAR</name>
<sequence>MNTVRLVDDLIPVILELNDTKWWPCDLQRLALVSPAWVGPVRRRLYECPVLHTFQSCNLLARTLAGNPALCELVHGLNLRPASSRLPYQGLSGKNTASLRVLLNLKGLQSLTLGGSLAAHAERFLHMMTHARSVTALHIDGSHLRSFLDDCSQTASVEWSELLAFRFPRLSCLHLSNIALSIAHPSLPHPPSIEQLVLDNVVIVAGLLQHLCHESWQSIRMLHITTKQTLGEEDQLHEILESCERLESFSYEVDGKQQPDVVFEQVFPSVPSLKRLKLAHLDVTPRSLELIGSLFERLEELSISGRSARITPGEWAGFIRSQSLRSLKVLTTSLGTNIPPFTPWTKEMKDCVLDACASCNIVLI</sequence>
<dbReference type="AlphaFoldDB" id="A0A8K0UNG7"/>
<keyword evidence="2" id="KW-1185">Reference proteome</keyword>
<gene>
    <name evidence="1" type="ORF">BXZ70DRAFT_937968</name>
</gene>
<dbReference type="Gene3D" id="3.80.10.10">
    <property type="entry name" value="Ribonuclease Inhibitor"/>
    <property type="match status" value="1"/>
</dbReference>
<protein>
    <recommendedName>
        <fullName evidence="3">F-box domain-containing protein</fullName>
    </recommendedName>
</protein>
<organism evidence="1 2">
    <name type="scientific">Cristinia sonorae</name>
    <dbReference type="NCBI Taxonomy" id="1940300"/>
    <lineage>
        <taxon>Eukaryota</taxon>
        <taxon>Fungi</taxon>
        <taxon>Dikarya</taxon>
        <taxon>Basidiomycota</taxon>
        <taxon>Agaricomycotina</taxon>
        <taxon>Agaricomycetes</taxon>
        <taxon>Agaricomycetidae</taxon>
        <taxon>Agaricales</taxon>
        <taxon>Pleurotineae</taxon>
        <taxon>Stephanosporaceae</taxon>
        <taxon>Cristinia</taxon>
    </lineage>
</organism>
<reference evidence="1" key="1">
    <citation type="journal article" date="2021" name="New Phytol.">
        <title>Evolutionary innovations through gain and loss of genes in the ectomycorrhizal Boletales.</title>
        <authorList>
            <person name="Wu G."/>
            <person name="Miyauchi S."/>
            <person name="Morin E."/>
            <person name="Kuo A."/>
            <person name="Drula E."/>
            <person name="Varga T."/>
            <person name="Kohler A."/>
            <person name="Feng B."/>
            <person name="Cao Y."/>
            <person name="Lipzen A."/>
            <person name="Daum C."/>
            <person name="Hundley H."/>
            <person name="Pangilinan J."/>
            <person name="Johnson J."/>
            <person name="Barry K."/>
            <person name="LaButti K."/>
            <person name="Ng V."/>
            <person name="Ahrendt S."/>
            <person name="Min B."/>
            <person name="Choi I.G."/>
            <person name="Park H."/>
            <person name="Plett J.M."/>
            <person name="Magnuson J."/>
            <person name="Spatafora J.W."/>
            <person name="Nagy L.G."/>
            <person name="Henrissat B."/>
            <person name="Grigoriev I.V."/>
            <person name="Yang Z.L."/>
            <person name="Xu J."/>
            <person name="Martin F.M."/>
        </authorList>
    </citation>
    <scope>NUCLEOTIDE SEQUENCE</scope>
    <source>
        <strain evidence="1">KKN 215</strain>
    </source>
</reference>